<evidence type="ECO:0000313" key="6">
    <source>
        <dbReference type="Proteomes" id="UP000178517"/>
    </source>
</evidence>
<evidence type="ECO:0000259" key="4">
    <source>
        <dbReference type="Pfam" id="PF11967"/>
    </source>
</evidence>
<name>A0A1G1ZLQ2_9BACT</name>
<protein>
    <recommendedName>
        <fullName evidence="4">DNA replication/recombination mediator RecO N-terminal domain-containing protein</fullName>
    </recommendedName>
</protein>
<dbReference type="Pfam" id="PF11967">
    <property type="entry name" value="RecO_N"/>
    <property type="match status" value="1"/>
</dbReference>
<keyword evidence="2" id="KW-0233">DNA recombination</keyword>
<evidence type="ECO:0000256" key="3">
    <source>
        <dbReference type="ARBA" id="ARBA00023204"/>
    </source>
</evidence>
<keyword evidence="1" id="KW-0227">DNA damage</keyword>
<dbReference type="InterPro" id="IPR022572">
    <property type="entry name" value="DNA_rep/recomb_RecO_N"/>
</dbReference>
<reference evidence="5 6" key="1">
    <citation type="journal article" date="2016" name="Nat. Commun.">
        <title>Thousands of microbial genomes shed light on interconnected biogeochemical processes in an aquifer system.</title>
        <authorList>
            <person name="Anantharaman K."/>
            <person name="Brown C.T."/>
            <person name="Hug L.A."/>
            <person name="Sharon I."/>
            <person name="Castelle C.J."/>
            <person name="Probst A.J."/>
            <person name="Thomas B.C."/>
            <person name="Singh A."/>
            <person name="Wilkins M.J."/>
            <person name="Karaoz U."/>
            <person name="Brodie E.L."/>
            <person name="Williams K.H."/>
            <person name="Hubbard S.S."/>
            <person name="Banfield J.F."/>
        </authorList>
    </citation>
    <scope>NUCLEOTIDE SEQUENCE [LARGE SCALE GENOMIC DNA]</scope>
</reference>
<accession>A0A1G1ZLQ2</accession>
<dbReference type="STRING" id="1798406.A3A04_01460"/>
<dbReference type="GO" id="GO:0006310">
    <property type="term" value="P:DNA recombination"/>
    <property type="evidence" value="ECO:0007669"/>
    <property type="project" value="UniProtKB-KW"/>
</dbReference>
<dbReference type="PANTHER" id="PTHR33991:SF1">
    <property type="entry name" value="DNA REPAIR PROTEIN RECO"/>
    <property type="match status" value="1"/>
</dbReference>
<dbReference type="InterPro" id="IPR037278">
    <property type="entry name" value="ARFGAP/RecO"/>
</dbReference>
<proteinExistence type="predicted"/>
<evidence type="ECO:0000256" key="1">
    <source>
        <dbReference type="ARBA" id="ARBA00022763"/>
    </source>
</evidence>
<dbReference type="SUPFAM" id="SSF50249">
    <property type="entry name" value="Nucleic acid-binding proteins"/>
    <property type="match status" value="1"/>
</dbReference>
<evidence type="ECO:0000313" key="5">
    <source>
        <dbReference type="EMBL" id="OGY65578.1"/>
    </source>
</evidence>
<dbReference type="SUPFAM" id="SSF57863">
    <property type="entry name" value="ArfGap/RecO-like zinc finger"/>
    <property type="match status" value="1"/>
</dbReference>
<dbReference type="PANTHER" id="PTHR33991">
    <property type="entry name" value="DNA REPAIR PROTEIN RECO"/>
    <property type="match status" value="1"/>
</dbReference>
<dbReference type="GO" id="GO:0043590">
    <property type="term" value="C:bacterial nucleoid"/>
    <property type="evidence" value="ECO:0007669"/>
    <property type="project" value="TreeGrafter"/>
</dbReference>
<evidence type="ECO:0000256" key="2">
    <source>
        <dbReference type="ARBA" id="ARBA00023172"/>
    </source>
</evidence>
<gene>
    <name evidence="5" type="ORF">A3A04_01460</name>
</gene>
<dbReference type="Proteomes" id="UP000178517">
    <property type="component" value="Unassembled WGS sequence"/>
</dbReference>
<dbReference type="InterPro" id="IPR012340">
    <property type="entry name" value="NA-bd_OB-fold"/>
</dbReference>
<dbReference type="EMBL" id="MHJI01000014">
    <property type="protein sequence ID" value="OGY65578.1"/>
    <property type="molecule type" value="Genomic_DNA"/>
</dbReference>
<feature type="domain" description="DNA replication/recombination mediator RecO N-terminal" evidence="4">
    <location>
        <begin position="1"/>
        <end position="67"/>
    </location>
</feature>
<comment type="caution">
    <text evidence="5">The sequence shown here is derived from an EMBL/GenBank/DDBJ whole genome shotgun (WGS) entry which is preliminary data.</text>
</comment>
<organism evidence="5 6">
    <name type="scientific">Candidatus Harrisonbacteria bacterium RIFCSPLOWO2_01_FULL_40_28</name>
    <dbReference type="NCBI Taxonomy" id="1798406"/>
    <lineage>
        <taxon>Bacteria</taxon>
        <taxon>Candidatus Harrisoniibacteriota</taxon>
    </lineage>
</organism>
<dbReference type="InterPro" id="IPR003717">
    <property type="entry name" value="RecO"/>
</dbReference>
<keyword evidence="3" id="KW-0234">DNA repair</keyword>
<sequence length="175" mass="20139">MTDYVTEAFVLKKETWNEFDARVMLYTPMFGKMWAKVKSSKKILSRLNGHLEPLNKAMVRVVEKNGYHIVDALRFGRVSPLILNALPLLDALTHEDVPDARMWGIIRSIPYDRDLLYPSLLARKMLEVGGFAPLYAECAICKAKPPHYFMMHTTLFLCDSCIPYSQMMYDEVVSI</sequence>
<dbReference type="AlphaFoldDB" id="A0A1G1ZLQ2"/>
<dbReference type="Gene3D" id="2.40.50.140">
    <property type="entry name" value="Nucleic acid-binding proteins"/>
    <property type="match status" value="1"/>
</dbReference>
<dbReference type="GO" id="GO:0006302">
    <property type="term" value="P:double-strand break repair"/>
    <property type="evidence" value="ECO:0007669"/>
    <property type="project" value="TreeGrafter"/>
</dbReference>